<reference evidence="2 3" key="1">
    <citation type="submission" date="2019-11" db="EMBL/GenBank/DDBJ databases">
        <title>Draft genome sequences of five Paenibacillus species of dairy origin.</title>
        <authorList>
            <person name="Olajide A.M."/>
            <person name="Chen S."/>
            <person name="Lapointe G."/>
        </authorList>
    </citation>
    <scope>NUCLEOTIDE SEQUENCE [LARGE SCALE GENOMIC DNA]</scope>
    <source>
        <strain evidence="2 3">3CS1</strain>
    </source>
</reference>
<dbReference type="SUPFAM" id="SSF53300">
    <property type="entry name" value="vWA-like"/>
    <property type="match status" value="1"/>
</dbReference>
<organism evidence="2 3">
    <name type="scientific">Paenibacillus campinasensis</name>
    <dbReference type="NCBI Taxonomy" id="66347"/>
    <lineage>
        <taxon>Bacteria</taxon>
        <taxon>Bacillati</taxon>
        <taxon>Bacillota</taxon>
        <taxon>Bacilli</taxon>
        <taxon>Bacillales</taxon>
        <taxon>Paenibacillaceae</taxon>
        <taxon>Paenibacillus</taxon>
    </lineage>
</organism>
<evidence type="ECO:0000313" key="2">
    <source>
        <dbReference type="EMBL" id="MUG67310.1"/>
    </source>
</evidence>
<name>A0ABW9T5A4_9BACL</name>
<evidence type="ECO:0000313" key="3">
    <source>
        <dbReference type="Proteomes" id="UP000435177"/>
    </source>
</evidence>
<gene>
    <name evidence="2" type="ORF">GNP94_15085</name>
</gene>
<dbReference type="InterPro" id="IPR002035">
    <property type="entry name" value="VWF_A"/>
</dbReference>
<keyword evidence="3" id="KW-1185">Reference proteome</keyword>
<dbReference type="SMART" id="SM00327">
    <property type="entry name" value="VWA"/>
    <property type="match status" value="1"/>
</dbReference>
<dbReference type="Proteomes" id="UP000435177">
    <property type="component" value="Unassembled WGS sequence"/>
</dbReference>
<dbReference type="EMBL" id="WOAA01000013">
    <property type="protein sequence ID" value="MUG67310.1"/>
    <property type="molecule type" value="Genomic_DNA"/>
</dbReference>
<feature type="domain" description="VWFA" evidence="1">
    <location>
        <begin position="58"/>
        <end position="312"/>
    </location>
</feature>
<accession>A0ABW9T5A4</accession>
<dbReference type="PROSITE" id="PS50234">
    <property type="entry name" value="VWFA"/>
    <property type="match status" value="1"/>
</dbReference>
<dbReference type="Gene3D" id="3.40.50.410">
    <property type="entry name" value="von Willebrand factor, type A domain"/>
    <property type="match status" value="1"/>
</dbReference>
<proteinExistence type="predicted"/>
<protein>
    <submittedName>
        <fullName evidence="2">VWA domain-containing protein</fullName>
    </submittedName>
</protein>
<comment type="caution">
    <text evidence="2">The sequence shown here is derived from an EMBL/GenBank/DDBJ whole genome shotgun (WGS) entry which is preliminary data.</text>
</comment>
<evidence type="ECO:0000259" key="1">
    <source>
        <dbReference type="PROSITE" id="PS50234"/>
    </source>
</evidence>
<sequence>MPIIRPNDRQIRTISEKGGLHAVLNIEKTASSNPNNPCTFTVTLSAEGSSILTGIPLYLVFVVDATSSMGTQDINNNTATRFQVTAQAIQGFLDIIFSEEYAAIEKNIALVTFGNGARVHVTQADGQGQFSGLVNPAPSTLPAGGGAPVEDYYIGANAYSPSQAATALANFQSVADKTEFFYQDENDILSMVNNISRYSNTNAQSGLLLANELLEGVPEHAHKLIIFITDGESAASSTFYAYYNEANIPAHIHAASLVQEGALLYAVYNGIQALVTSEDLVREGIDPDNYDPATFTPLQIVRLKLRALSRSVEFFEATAGQLTVNPFAGEWHNFDGRNADNITRVPAVPNMLDDVTLNGYYWSNGRIGFAANYYYYEQSPFFAKVNGIWQYSQSASGVPLEPVYTDPFFPQSIVGQSLDTVTYDNSETELMIFATDQKIPQTRQIDYYELTSRNVYASNAAKRFMIAAADAARANGIVINTIGIGGAVRLPEYLDQTASSGQAYIVPRDISNAQVALRDEMVASARQIYTITENVVITDRVPRRSSPYTIQNDGTFELDLTSFRVAYVQTPASPVIYQPVDINSSDVVSVSFQPNSYDILLSWGTCGQRKQRQRGKADTTEASCNFNSRQTRVSFRIIG</sequence>
<dbReference type="InterPro" id="IPR036465">
    <property type="entry name" value="vWFA_dom_sf"/>
</dbReference>